<evidence type="ECO:0000313" key="1">
    <source>
        <dbReference type="EMBL" id="MFD1531862.1"/>
    </source>
</evidence>
<dbReference type="InterPro" id="IPR023214">
    <property type="entry name" value="HAD_sf"/>
</dbReference>
<dbReference type="InterPro" id="IPR036412">
    <property type="entry name" value="HAD-like_sf"/>
</dbReference>
<dbReference type="CDD" id="cd02603">
    <property type="entry name" value="HAD_sEH-N_like"/>
    <property type="match status" value="1"/>
</dbReference>
<dbReference type="Pfam" id="PF00702">
    <property type="entry name" value="Hydrolase"/>
    <property type="match status" value="1"/>
</dbReference>
<dbReference type="Gene3D" id="3.40.50.1000">
    <property type="entry name" value="HAD superfamily/HAD-like"/>
    <property type="match status" value="1"/>
</dbReference>
<dbReference type="EMBL" id="JBHUCP010000016">
    <property type="protein sequence ID" value="MFD1531862.1"/>
    <property type="molecule type" value="Genomic_DNA"/>
</dbReference>
<dbReference type="InterPro" id="IPR023198">
    <property type="entry name" value="PGP-like_dom2"/>
</dbReference>
<dbReference type="Gene3D" id="1.10.150.240">
    <property type="entry name" value="Putative phosphatase, domain 2"/>
    <property type="match status" value="1"/>
</dbReference>
<dbReference type="NCBIfam" id="TIGR01509">
    <property type="entry name" value="HAD-SF-IA-v3"/>
    <property type="match status" value="1"/>
</dbReference>
<gene>
    <name evidence="1" type="ORF">ACFSCY_20725</name>
</gene>
<name>A0ABW4FS40_9PSEU</name>
<dbReference type="InterPro" id="IPR006439">
    <property type="entry name" value="HAD-SF_hydro_IA"/>
</dbReference>
<dbReference type="RefSeq" id="WP_343974298.1">
    <property type="nucleotide sequence ID" value="NZ_BAAAJG010000007.1"/>
</dbReference>
<reference evidence="2" key="1">
    <citation type="journal article" date="2019" name="Int. J. Syst. Evol. Microbiol.">
        <title>The Global Catalogue of Microorganisms (GCM) 10K type strain sequencing project: providing services to taxonomists for standard genome sequencing and annotation.</title>
        <authorList>
            <consortium name="The Broad Institute Genomics Platform"/>
            <consortium name="The Broad Institute Genome Sequencing Center for Infectious Disease"/>
            <person name="Wu L."/>
            <person name="Ma J."/>
        </authorList>
    </citation>
    <scope>NUCLEOTIDE SEQUENCE [LARGE SCALE GENOMIC DNA]</scope>
    <source>
        <strain evidence="2">JCM 12165</strain>
    </source>
</reference>
<comment type="caution">
    <text evidence="1">The sequence shown here is derived from an EMBL/GenBank/DDBJ whole genome shotgun (WGS) entry which is preliminary data.</text>
</comment>
<evidence type="ECO:0000313" key="2">
    <source>
        <dbReference type="Proteomes" id="UP001597145"/>
    </source>
</evidence>
<organism evidence="1 2">
    <name type="scientific">Pseudonocardia aurantiaca</name>
    <dbReference type="NCBI Taxonomy" id="75290"/>
    <lineage>
        <taxon>Bacteria</taxon>
        <taxon>Bacillati</taxon>
        <taxon>Actinomycetota</taxon>
        <taxon>Actinomycetes</taxon>
        <taxon>Pseudonocardiales</taxon>
        <taxon>Pseudonocardiaceae</taxon>
        <taxon>Pseudonocardia</taxon>
    </lineage>
</organism>
<dbReference type="SUPFAM" id="SSF56784">
    <property type="entry name" value="HAD-like"/>
    <property type="match status" value="1"/>
</dbReference>
<dbReference type="PANTHER" id="PTHR47829:SF1">
    <property type="entry name" value="HAD FAMILY PHOSPHATASE"/>
    <property type="match status" value="1"/>
</dbReference>
<protein>
    <submittedName>
        <fullName evidence="1">HAD family phosphatase</fullName>
    </submittedName>
</protein>
<dbReference type="InterPro" id="IPR052898">
    <property type="entry name" value="ACAD10-like"/>
</dbReference>
<dbReference type="PANTHER" id="PTHR47829">
    <property type="entry name" value="HYDROLASE, PUTATIVE (AFU_ORTHOLOGUE AFUA_1G12880)-RELATED"/>
    <property type="match status" value="1"/>
</dbReference>
<accession>A0ABW4FS40</accession>
<dbReference type="Proteomes" id="UP001597145">
    <property type="component" value="Unassembled WGS sequence"/>
</dbReference>
<sequence>MTVRAVWTDFGGVLTPPISHTMMAFCRRHRLDPAAVAVAAAAVTARYGTDDVMLPLDTPLVSEQQWLREIADELGLAEAPVTMADSWFDGRETNHAWLDRLVALRASGVFVGLLSNMVPAWDEHWRRMVDPTLFDDVVLSFQVAMRKPSPEIFALALDCSGTRPEETVFVDDLAGNCEGARNSGWTAIHFTDTTTAIAELDALLATDTQQPQTQQKELI</sequence>
<proteinExistence type="predicted"/>
<keyword evidence="2" id="KW-1185">Reference proteome</keyword>
<dbReference type="PRINTS" id="PR00413">
    <property type="entry name" value="HADHALOGNASE"/>
</dbReference>